<dbReference type="RefSeq" id="WP_074044284.1">
    <property type="nucleotide sequence ID" value="NZ_MQMG01000041.1"/>
</dbReference>
<evidence type="ECO:0000256" key="1">
    <source>
        <dbReference type="SAM" id="SignalP"/>
    </source>
</evidence>
<sequence>MKKLKFHLFSLVLLFSLFFFNDFSSAKEVDNTSKSEKLTKQERKYLKDVTGHTEEEIDMLPLEVAKQLIKDKAVIQDSKTEIFSFENGVNNSGDFTTMGTISSSTMKLWGTVYKVTSDRTNYDKFYIYGNFQWLKSPFYELVDKMTFGFPSSAGFFLPTSNGKVTQHQHRYSQDPQGNGNWIDYAIDYLPSDWEPNAGVAGEFDLRSSTEFTLHKGYMGQYVYVPTKNNGTINIKIEYGHQLYIGEPSVSVFPAGLSITPSKSVDTASYALTLSY</sequence>
<reference evidence="3" key="2">
    <citation type="submission" date="2017-01" db="EMBL/GenBank/DDBJ databases">
        <title>Genome sequencing and annotation of Geobacillus sp. 1017, a Hydrocarbon-Oxidizing Thermophilic Bacterium Isolated from a Heavy Oil Reservoir (China).</title>
        <authorList>
            <person name="Kadnikov V.V."/>
            <person name="Mardanov A.V."/>
            <person name="Poltaraus A.B."/>
            <person name="Sokolova D.S."/>
            <person name="Semenova E.M."/>
            <person name="Ravin N.V."/>
            <person name="Tourova T.P."/>
            <person name="Nazina T.N."/>
        </authorList>
    </citation>
    <scope>NUCLEOTIDE SEQUENCE [LARGE SCALE GENOMIC DNA]</scope>
    <source>
        <strain evidence="3">1017</strain>
    </source>
</reference>
<feature type="signal peptide" evidence="1">
    <location>
        <begin position="1"/>
        <end position="26"/>
    </location>
</feature>
<feature type="chain" id="PRO_5012298858" evidence="1">
    <location>
        <begin position="27"/>
        <end position="275"/>
    </location>
</feature>
<gene>
    <name evidence="2" type="ORF">BRO54_2839</name>
</gene>
<keyword evidence="1" id="KW-0732">Signal</keyword>
<protein>
    <submittedName>
        <fullName evidence="2">Uncharacterized protein</fullName>
    </submittedName>
</protein>
<dbReference type="AlphaFoldDB" id="A0A1Q5ST27"/>
<name>A0A1Q5ST27_9BACL</name>
<dbReference type="EMBL" id="MQMG01000041">
    <property type="protein sequence ID" value="OKO91138.1"/>
    <property type="molecule type" value="Genomic_DNA"/>
</dbReference>
<proteinExistence type="predicted"/>
<evidence type="ECO:0000313" key="3">
    <source>
        <dbReference type="Proteomes" id="UP000186030"/>
    </source>
</evidence>
<dbReference type="Proteomes" id="UP000186030">
    <property type="component" value="Unassembled WGS sequence"/>
</dbReference>
<organism evidence="2 3">
    <name type="scientific">Geobacillus proteiniphilus</name>
    <dbReference type="NCBI Taxonomy" id="860353"/>
    <lineage>
        <taxon>Bacteria</taxon>
        <taxon>Bacillati</taxon>
        <taxon>Bacillota</taxon>
        <taxon>Bacilli</taxon>
        <taxon>Bacillales</taxon>
        <taxon>Anoxybacillaceae</taxon>
        <taxon>Geobacillus</taxon>
    </lineage>
</organism>
<reference evidence="2 3" key="1">
    <citation type="submission" date="2016-11" db="EMBL/GenBank/DDBJ databases">
        <authorList>
            <person name="Kadnikov V."/>
            <person name="Nazina T."/>
        </authorList>
    </citation>
    <scope>NUCLEOTIDE SEQUENCE [LARGE SCALE GENOMIC DNA]</scope>
    <source>
        <strain evidence="2 3">1017</strain>
    </source>
</reference>
<evidence type="ECO:0000313" key="2">
    <source>
        <dbReference type="EMBL" id="OKO91138.1"/>
    </source>
</evidence>
<comment type="caution">
    <text evidence="2">The sequence shown here is derived from an EMBL/GenBank/DDBJ whole genome shotgun (WGS) entry which is preliminary data.</text>
</comment>
<accession>A0A1Q5ST27</accession>